<comment type="caution">
    <text evidence="3">The sequence shown here is derived from an EMBL/GenBank/DDBJ whole genome shotgun (WGS) entry which is preliminary data.</text>
</comment>
<evidence type="ECO:0000259" key="2">
    <source>
        <dbReference type="SMART" id="SM00355"/>
    </source>
</evidence>
<feature type="domain" description="C2H2-type" evidence="2">
    <location>
        <begin position="428"/>
        <end position="453"/>
    </location>
</feature>
<gene>
    <name evidence="3" type="ORF">DSM5745_08334</name>
</gene>
<feature type="region of interest" description="Disordered" evidence="1">
    <location>
        <begin position="79"/>
        <end position="266"/>
    </location>
</feature>
<proteinExistence type="predicted"/>
<feature type="domain" description="C2H2-type" evidence="2">
    <location>
        <begin position="394"/>
        <end position="423"/>
    </location>
</feature>
<name>A0A3D8R9T2_9EURO</name>
<feature type="region of interest" description="Disordered" evidence="1">
    <location>
        <begin position="456"/>
        <end position="486"/>
    </location>
</feature>
<keyword evidence="4" id="KW-1185">Reference proteome</keyword>
<feature type="compositionally biased region" description="Basic residues" evidence="1">
    <location>
        <begin position="477"/>
        <end position="486"/>
    </location>
</feature>
<dbReference type="GO" id="GO:0006357">
    <property type="term" value="P:regulation of transcription by RNA polymerase II"/>
    <property type="evidence" value="ECO:0007669"/>
    <property type="project" value="TreeGrafter"/>
</dbReference>
<dbReference type="STRING" id="1810919.A0A3D8R9T2"/>
<dbReference type="GO" id="GO:0005634">
    <property type="term" value="C:nucleus"/>
    <property type="evidence" value="ECO:0007669"/>
    <property type="project" value="TreeGrafter"/>
</dbReference>
<feature type="compositionally biased region" description="Basic and acidic residues" evidence="1">
    <location>
        <begin position="111"/>
        <end position="130"/>
    </location>
</feature>
<feature type="compositionally biased region" description="Pro residues" evidence="1">
    <location>
        <begin position="230"/>
        <end position="242"/>
    </location>
</feature>
<dbReference type="RefSeq" id="XP_026601354.1">
    <property type="nucleotide sequence ID" value="XM_026750350.1"/>
</dbReference>
<dbReference type="InterPro" id="IPR013087">
    <property type="entry name" value="Znf_C2H2_type"/>
</dbReference>
<dbReference type="AlphaFoldDB" id="A0A3D8R9T2"/>
<evidence type="ECO:0000313" key="4">
    <source>
        <dbReference type="Proteomes" id="UP000256690"/>
    </source>
</evidence>
<feature type="compositionally biased region" description="Pro residues" evidence="1">
    <location>
        <begin position="143"/>
        <end position="153"/>
    </location>
</feature>
<evidence type="ECO:0000256" key="1">
    <source>
        <dbReference type="SAM" id="MobiDB-lite"/>
    </source>
</evidence>
<protein>
    <submittedName>
        <fullName evidence="3">Putative C2H2 finger transcription factor</fullName>
    </submittedName>
</protein>
<dbReference type="InterPro" id="IPR051061">
    <property type="entry name" value="Zinc_finger_trans_reg"/>
</dbReference>
<feature type="compositionally biased region" description="Basic and acidic residues" evidence="1">
    <location>
        <begin position="35"/>
        <end position="45"/>
    </location>
</feature>
<feature type="domain" description="C2H2-type" evidence="2">
    <location>
        <begin position="363"/>
        <end position="388"/>
    </location>
</feature>
<dbReference type="Proteomes" id="UP000256690">
    <property type="component" value="Unassembled WGS sequence"/>
</dbReference>
<dbReference type="PANTHER" id="PTHR46179:SF19">
    <property type="entry name" value="C2H2 FINGER DOMAIN TRANSCRIPTION FACTOR (EUROFUNG)-RELATED"/>
    <property type="match status" value="1"/>
</dbReference>
<dbReference type="PANTHER" id="PTHR46179">
    <property type="entry name" value="ZINC FINGER PROTEIN"/>
    <property type="match status" value="1"/>
</dbReference>
<dbReference type="SMART" id="SM00355">
    <property type="entry name" value="ZnF_C2H2"/>
    <property type="match status" value="3"/>
</dbReference>
<evidence type="ECO:0000313" key="3">
    <source>
        <dbReference type="EMBL" id="RDW70823.1"/>
    </source>
</evidence>
<organism evidence="3 4">
    <name type="scientific">Aspergillus mulundensis</name>
    <dbReference type="NCBI Taxonomy" id="1810919"/>
    <lineage>
        <taxon>Eukaryota</taxon>
        <taxon>Fungi</taxon>
        <taxon>Dikarya</taxon>
        <taxon>Ascomycota</taxon>
        <taxon>Pezizomycotina</taxon>
        <taxon>Eurotiomycetes</taxon>
        <taxon>Eurotiomycetidae</taxon>
        <taxon>Eurotiales</taxon>
        <taxon>Aspergillaceae</taxon>
        <taxon>Aspergillus</taxon>
        <taxon>Aspergillus subgen. Nidulantes</taxon>
    </lineage>
</organism>
<dbReference type="OrthoDB" id="6077919at2759"/>
<dbReference type="SUPFAM" id="SSF57667">
    <property type="entry name" value="beta-beta-alpha zinc fingers"/>
    <property type="match status" value="1"/>
</dbReference>
<dbReference type="Gene3D" id="3.30.160.60">
    <property type="entry name" value="Classic Zinc Finger"/>
    <property type="match status" value="1"/>
</dbReference>
<accession>A0A3D8R9T2</accession>
<feature type="compositionally biased region" description="Polar residues" evidence="1">
    <location>
        <begin position="183"/>
        <end position="192"/>
    </location>
</feature>
<dbReference type="GeneID" id="38118704"/>
<feature type="region of interest" description="Disordered" evidence="1">
    <location>
        <begin position="1"/>
        <end position="45"/>
    </location>
</feature>
<dbReference type="InterPro" id="IPR036236">
    <property type="entry name" value="Znf_C2H2_sf"/>
</dbReference>
<reference evidence="3 4" key="1">
    <citation type="journal article" date="2018" name="IMA Fungus">
        <title>IMA Genome-F 9: Draft genome sequence of Annulohypoxylon stygium, Aspergillus mulundensis, Berkeleyomyces basicola (syn. Thielaviopsis basicola), Ceratocystis smalleyi, two Cercospora beticola strains, Coleophoma cylindrospora, Fusarium fracticaudum, Phialophora cf. hyalina, and Morchella septimelata.</title>
        <authorList>
            <person name="Wingfield B.D."/>
            <person name="Bills G.F."/>
            <person name="Dong Y."/>
            <person name="Huang W."/>
            <person name="Nel W.J."/>
            <person name="Swalarsk-Parry B.S."/>
            <person name="Vaghefi N."/>
            <person name="Wilken P.M."/>
            <person name="An Z."/>
            <person name="de Beer Z.W."/>
            <person name="De Vos L."/>
            <person name="Chen L."/>
            <person name="Duong T.A."/>
            <person name="Gao Y."/>
            <person name="Hammerbacher A."/>
            <person name="Kikkert J.R."/>
            <person name="Li Y."/>
            <person name="Li H."/>
            <person name="Li K."/>
            <person name="Li Q."/>
            <person name="Liu X."/>
            <person name="Ma X."/>
            <person name="Naidoo K."/>
            <person name="Pethybridge S.J."/>
            <person name="Sun J."/>
            <person name="Steenkamp E.T."/>
            <person name="van der Nest M.A."/>
            <person name="van Wyk S."/>
            <person name="Wingfield M.J."/>
            <person name="Xiong C."/>
            <person name="Yue Q."/>
            <person name="Zhang X."/>
        </authorList>
    </citation>
    <scope>NUCLEOTIDE SEQUENCE [LARGE SCALE GENOMIC DNA]</scope>
    <source>
        <strain evidence="3 4">DSM 5745</strain>
    </source>
</reference>
<feature type="compositionally biased region" description="Low complexity" evidence="1">
    <location>
        <begin position="243"/>
        <end position="262"/>
    </location>
</feature>
<sequence length="486" mass="52586">MDHESSPGLKPFIPDYTPRAPSPPPFAHQGQSPEGDAKHADKDFLRSNKPLNIRIGGKEAHAALLQSDFGANIPDLWRLERENPSSDPSPVDQGFPSRGSELVRTINPSKKLPEPKPVEPGFKPDLKVLAEEALDLDSSSPEAEPPQSPPLQPPGEKRVVLPPLSELVNGPVESIPPPRLDPSPSSIGQAHYNSLPALRNPSAAQSPEDSGLRLPPIQTKLNQLNEFGPVLPPPNGPSPRPVGTPYSLPSVAAVSPPSARVDPSPRELYRAPLMPSKIPPSPYSHLSPASTQAISAVSSPASQQPYWRTVKAPYPYDPPSTVSNRSPASNYPTPIERASTGACEPGAFTPSSQGSTAGPTGTFKCSHPGCTAPPFQTQYLLNSHANVHSQDRPHFCPIEGCSRGPGGKGFKRKNEMIRHGLVHNSPGYVCPFCPDQQHKYPRPDNLQRHVRVHHVDKNKDDPALRHVLAQRPEGSGRGRRRRMNPQ</sequence>
<dbReference type="EMBL" id="PVWQ01000010">
    <property type="protein sequence ID" value="RDW70823.1"/>
    <property type="molecule type" value="Genomic_DNA"/>
</dbReference>